<dbReference type="RefSeq" id="WP_379765564.1">
    <property type="nucleotide sequence ID" value="NZ_JBHSXI010000004.1"/>
</dbReference>
<protein>
    <submittedName>
        <fullName evidence="3">Site-specific integrase</fullName>
    </submittedName>
</protein>
<evidence type="ECO:0000313" key="3">
    <source>
        <dbReference type="EMBL" id="MFC6888492.1"/>
    </source>
</evidence>
<feature type="transmembrane region" description="Helical" evidence="2">
    <location>
        <begin position="464"/>
        <end position="482"/>
    </location>
</feature>
<comment type="caution">
    <text evidence="3">The sequence shown here is derived from an EMBL/GenBank/DDBJ whole genome shotgun (WGS) entry which is preliminary data.</text>
</comment>
<evidence type="ECO:0000256" key="1">
    <source>
        <dbReference type="ARBA" id="ARBA00023172"/>
    </source>
</evidence>
<dbReference type="AlphaFoldDB" id="A0ABD5UMH7"/>
<dbReference type="Gene3D" id="1.10.443.10">
    <property type="entry name" value="Intergrase catalytic core"/>
    <property type="match status" value="1"/>
</dbReference>
<dbReference type="GO" id="GO:0006310">
    <property type="term" value="P:DNA recombination"/>
    <property type="evidence" value="ECO:0007669"/>
    <property type="project" value="UniProtKB-KW"/>
</dbReference>
<dbReference type="InterPro" id="IPR013762">
    <property type="entry name" value="Integrase-like_cat_sf"/>
</dbReference>
<dbReference type="InterPro" id="IPR011010">
    <property type="entry name" value="DNA_brk_join_enz"/>
</dbReference>
<keyword evidence="2" id="KW-0812">Transmembrane</keyword>
<proteinExistence type="predicted"/>
<keyword evidence="2" id="KW-0472">Membrane</keyword>
<reference evidence="3 4" key="1">
    <citation type="journal article" date="2019" name="Int. J. Syst. Evol. Microbiol.">
        <title>The Global Catalogue of Microorganisms (GCM) 10K type strain sequencing project: providing services to taxonomists for standard genome sequencing and annotation.</title>
        <authorList>
            <consortium name="The Broad Institute Genomics Platform"/>
            <consortium name="The Broad Institute Genome Sequencing Center for Infectious Disease"/>
            <person name="Wu L."/>
            <person name="Ma J."/>
        </authorList>
    </citation>
    <scope>NUCLEOTIDE SEQUENCE [LARGE SCALE GENOMIC DNA]</scope>
    <source>
        <strain evidence="3 4">Y73</strain>
    </source>
</reference>
<evidence type="ECO:0000256" key="2">
    <source>
        <dbReference type="SAM" id="Phobius"/>
    </source>
</evidence>
<evidence type="ECO:0000313" key="4">
    <source>
        <dbReference type="Proteomes" id="UP001596333"/>
    </source>
</evidence>
<gene>
    <name evidence="3" type="ORF">ACFQEY_05465</name>
</gene>
<keyword evidence="2" id="KW-1133">Transmembrane helix</keyword>
<accession>A0ABD5UMH7</accession>
<dbReference type="SUPFAM" id="SSF56349">
    <property type="entry name" value="DNA breaking-rejoining enzymes"/>
    <property type="match status" value="1"/>
</dbReference>
<name>A0ABD5UMH7_9EURY</name>
<organism evidence="3 4">
    <name type="scientific">Halorubrum trueperi</name>
    <dbReference type="NCBI Taxonomy" id="2004704"/>
    <lineage>
        <taxon>Archaea</taxon>
        <taxon>Methanobacteriati</taxon>
        <taxon>Methanobacteriota</taxon>
        <taxon>Stenosarchaea group</taxon>
        <taxon>Halobacteria</taxon>
        <taxon>Halobacteriales</taxon>
        <taxon>Haloferacaceae</taxon>
        <taxon>Halorubrum</taxon>
    </lineage>
</organism>
<dbReference type="Proteomes" id="UP001596333">
    <property type="component" value="Unassembled WGS sequence"/>
</dbReference>
<keyword evidence="4" id="KW-1185">Reference proteome</keyword>
<sequence>MPTKSPRRSAKDALEPDTYFQLYLGALQIEDPDRRLIACFVILVAGRLGLRIGEILHLREEHIHWKRGEICIPSFDPCACHQCWVKALNKWGRKGLKELQANGEWDNTATWKSLSAAEHEEVTAKADYCTPENLTQIIYTDQFTPKYDRSARVIAFGWSYRLTACLSTFFDTFDCLDWQRHSVNRLLKEAAENARGLDPEHISAHKLRATGETFFADISLDPKMLRDLGGWQQLKTGDRYWAKSGRVNTLKLYNIMGMKDEAPPVVPEEPKHEFPIVCNPVPFQNEPFQPVGPDDLAYDRDSRLERHQEQEQKPIRLRHPREVSLPFDRAGFPDPDEITYDPMKHTVPGHRHDSSDDVAVQTGEVVTKATTLYEYMDTHRHTRSPDPRTETESHRVDLVDTTLERYRDTDGSRMYLAIDIITAMRVSLIQTGGWVYHRLQREWREYWLNNPTQTISPERATKAIAMYLIGVVFPLVIILGLIH</sequence>
<dbReference type="EMBL" id="JBHSXI010000004">
    <property type="protein sequence ID" value="MFC6888492.1"/>
    <property type="molecule type" value="Genomic_DNA"/>
</dbReference>
<keyword evidence="1" id="KW-0233">DNA recombination</keyword>